<evidence type="ECO:0000256" key="1">
    <source>
        <dbReference type="SAM" id="MobiDB-lite"/>
    </source>
</evidence>
<reference evidence="2 3" key="1">
    <citation type="submission" date="2014-12" db="EMBL/GenBank/DDBJ databases">
        <title>Genome assembly of Enhygromyxa salina DSM 15201.</title>
        <authorList>
            <person name="Sharma G."/>
            <person name="Subramanian S."/>
        </authorList>
    </citation>
    <scope>NUCLEOTIDE SEQUENCE [LARGE SCALE GENOMIC DNA]</scope>
    <source>
        <strain evidence="2 3">DSM 15201</strain>
    </source>
</reference>
<feature type="compositionally biased region" description="Low complexity" evidence="1">
    <location>
        <begin position="58"/>
        <end position="68"/>
    </location>
</feature>
<evidence type="ECO:0000313" key="2">
    <source>
        <dbReference type="EMBL" id="KIG12435.1"/>
    </source>
</evidence>
<organism evidence="2 3">
    <name type="scientific">Enhygromyxa salina</name>
    <dbReference type="NCBI Taxonomy" id="215803"/>
    <lineage>
        <taxon>Bacteria</taxon>
        <taxon>Pseudomonadati</taxon>
        <taxon>Myxococcota</taxon>
        <taxon>Polyangia</taxon>
        <taxon>Nannocystales</taxon>
        <taxon>Nannocystaceae</taxon>
        <taxon>Enhygromyxa</taxon>
    </lineage>
</organism>
<evidence type="ECO:0000313" key="3">
    <source>
        <dbReference type="Proteomes" id="UP000031599"/>
    </source>
</evidence>
<dbReference type="EMBL" id="JMCC02000131">
    <property type="protein sequence ID" value="KIG12435.1"/>
    <property type="molecule type" value="Genomic_DNA"/>
</dbReference>
<feature type="region of interest" description="Disordered" evidence="1">
    <location>
        <begin position="33"/>
        <end position="117"/>
    </location>
</feature>
<sequence>MSRTATGRPQAYRVGPVSWTPLEAFADECSPPWSEVHAKRQTRNPPANRPAKSKTLRGTASSSGASECEGGGRRSPDEPPSRPRAAHATANSLPVRSKRSEKASAGGKNEWSAPRRP</sequence>
<protein>
    <submittedName>
        <fullName evidence="2">Uncharacterized protein</fullName>
    </submittedName>
</protein>
<accession>A0A0C2CS07</accession>
<name>A0A0C2CS07_9BACT</name>
<comment type="caution">
    <text evidence="2">The sequence shown here is derived from an EMBL/GenBank/DDBJ whole genome shotgun (WGS) entry which is preliminary data.</text>
</comment>
<gene>
    <name evidence="2" type="ORF">DB30_01470</name>
</gene>
<proteinExistence type="predicted"/>
<dbReference type="AlphaFoldDB" id="A0A0C2CS07"/>
<feature type="compositionally biased region" description="Basic and acidic residues" evidence="1">
    <location>
        <begin position="70"/>
        <end position="81"/>
    </location>
</feature>
<dbReference type="Proteomes" id="UP000031599">
    <property type="component" value="Unassembled WGS sequence"/>
</dbReference>